<evidence type="ECO:0000256" key="1">
    <source>
        <dbReference type="SAM" id="MobiDB-lite"/>
    </source>
</evidence>
<dbReference type="KEGG" id="psco:LY89DRAFT_722537"/>
<accession>A0A194WW34</accession>
<gene>
    <name evidence="2" type="ORF">LY89DRAFT_722537</name>
</gene>
<feature type="compositionally biased region" description="Basic and acidic residues" evidence="1">
    <location>
        <begin position="85"/>
        <end position="101"/>
    </location>
</feature>
<feature type="compositionally biased region" description="Basic residues" evidence="1">
    <location>
        <begin position="1"/>
        <end position="13"/>
    </location>
</feature>
<dbReference type="RefSeq" id="XP_018066528.1">
    <property type="nucleotide sequence ID" value="XM_018218740.1"/>
</dbReference>
<dbReference type="EMBL" id="KQ947425">
    <property type="protein sequence ID" value="KUJ12173.1"/>
    <property type="molecule type" value="Genomic_DNA"/>
</dbReference>
<sequence length="314" mass="36258">MPPKKTSTRRTRAAPKPTPKPIMSEALKDAIDTLPQEKLRKYVKQYCESMTDLREALEKEFLVQGKDIVRYHADTDSEDAEDDETSSHTEKGSDSEEDLSRNRKKLKPIAIRDEEYGPRMAKCQHCNEDFDVTYNDKGDCIWHPGSKEVDYEADIWADHDPRCHGNYSDFKDDAGMAEGFIWDCCDKDGDDEGCKSTKHKAAINITVKEPPKRDQKRKAEETLRKTRQMARCQRCHTRFDIYDNKRKACLHHPGTKEPTDEDDFWCDHDEGIGGAIMTLVNEPDYEDGFVWSCCEKAIREDGCKRGNHMIVKKR</sequence>
<dbReference type="Proteomes" id="UP000070700">
    <property type="component" value="Unassembled WGS sequence"/>
</dbReference>
<keyword evidence="3" id="KW-1185">Reference proteome</keyword>
<organism evidence="2 3">
    <name type="scientific">Mollisia scopiformis</name>
    <name type="common">Conifer needle endophyte fungus</name>
    <name type="synonym">Phialocephala scopiformis</name>
    <dbReference type="NCBI Taxonomy" id="149040"/>
    <lineage>
        <taxon>Eukaryota</taxon>
        <taxon>Fungi</taxon>
        <taxon>Dikarya</taxon>
        <taxon>Ascomycota</taxon>
        <taxon>Pezizomycotina</taxon>
        <taxon>Leotiomycetes</taxon>
        <taxon>Helotiales</taxon>
        <taxon>Mollisiaceae</taxon>
        <taxon>Mollisia</taxon>
    </lineage>
</organism>
<reference evidence="2 3" key="1">
    <citation type="submission" date="2015-10" db="EMBL/GenBank/DDBJ databases">
        <title>Full genome of DAOMC 229536 Phialocephala scopiformis, a fungal endophyte of spruce producing the potent anti-insectan compound rugulosin.</title>
        <authorList>
            <consortium name="DOE Joint Genome Institute"/>
            <person name="Walker A.K."/>
            <person name="Frasz S.L."/>
            <person name="Seifert K.A."/>
            <person name="Miller J.D."/>
            <person name="Mondo S.J."/>
            <person name="Labutti K."/>
            <person name="Lipzen A."/>
            <person name="Dockter R."/>
            <person name="Kennedy M."/>
            <person name="Grigoriev I.V."/>
            <person name="Spatafora J.W."/>
        </authorList>
    </citation>
    <scope>NUCLEOTIDE SEQUENCE [LARGE SCALE GENOMIC DNA]</scope>
    <source>
        <strain evidence="2 3">CBS 120377</strain>
    </source>
</reference>
<evidence type="ECO:0000313" key="3">
    <source>
        <dbReference type="Proteomes" id="UP000070700"/>
    </source>
</evidence>
<dbReference type="PANTHER" id="PTHR38167">
    <property type="entry name" value="C2H2-TYPE DOMAIN-CONTAINING PROTEIN"/>
    <property type="match status" value="1"/>
</dbReference>
<dbReference type="GeneID" id="28828466"/>
<dbReference type="AlphaFoldDB" id="A0A194WW34"/>
<dbReference type="PANTHER" id="PTHR38167:SF1">
    <property type="entry name" value="C2H2-TYPE DOMAIN-CONTAINING PROTEIN"/>
    <property type="match status" value="1"/>
</dbReference>
<feature type="region of interest" description="Disordered" evidence="1">
    <location>
        <begin position="75"/>
        <end position="106"/>
    </location>
</feature>
<dbReference type="InParanoid" id="A0A194WW34"/>
<proteinExistence type="predicted"/>
<name>A0A194WW34_MOLSC</name>
<protein>
    <submittedName>
        <fullName evidence="2">Uncharacterized protein</fullName>
    </submittedName>
</protein>
<dbReference type="OrthoDB" id="5422613at2759"/>
<evidence type="ECO:0000313" key="2">
    <source>
        <dbReference type="EMBL" id="KUJ12173.1"/>
    </source>
</evidence>
<feature type="region of interest" description="Disordered" evidence="1">
    <location>
        <begin position="1"/>
        <end position="25"/>
    </location>
</feature>